<proteinExistence type="predicted"/>
<evidence type="ECO:0000313" key="1">
    <source>
        <dbReference type="EMBL" id="KAK4812225.1"/>
    </source>
</evidence>
<dbReference type="AlphaFoldDB" id="A0AAN7RQP1"/>
<comment type="caution">
    <text evidence="1">The sequence shown here is derived from an EMBL/GenBank/DDBJ whole genome shotgun (WGS) entry which is preliminary data.</text>
</comment>
<reference evidence="1 2" key="1">
    <citation type="journal article" date="2023" name="J. Hered.">
        <title>Chromosome-level genome of the wood stork (Mycteria americana) provides insight into avian chromosome evolution.</title>
        <authorList>
            <person name="Flamio R. Jr."/>
            <person name="Ramstad K.M."/>
        </authorList>
    </citation>
    <scope>NUCLEOTIDE SEQUENCE [LARGE SCALE GENOMIC DNA]</scope>
    <source>
        <strain evidence="1">JAX WOST 10</strain>
    </source>
</reference>
<dbReference type="EMBL" id="JAUNZN010000015">
    <property type="protein sequence ID" value="KAK4812225.1"/>
    <property type="molecule type" value="Genomic_DNA"/>
</dbReference>
<accession>A0AAN7RQP1</accession>
<evidence type="ECO:0000313" key="2">
    <source>
        <dbReference type="Proteomes" id="UP001333110"/>
    </source>
</evidence>
<protein>
    <submittedName>
        <fullName evidence="1">Uncharacterized protein</fullName>
    </submittedName>
</protein>
<gene>
    <name evidence="1" type="ORF">QYF61_011247</name>
</gene>
<sequence length="263" mass="29098">MIRGLEHLSYEDRLRELGLFSLGKRGLRGDLIAACQYLKGPTGKLESAFLQGHVVIGQGLRCPSLDTLQPLNVLLVVRGLKLNTVFEVQPHQCRVQGENHFLSPAGHTISDTSQDAIGLLGHLGTLLAHIQPAINQRSQVLFHQAAFQPLFLKSVALTASQGTLSTSLLNTPKSALRNSKVAVLLTPSFSKNQKLCHFVITMPKTSSNHHITHKSFSVHKQQVQQGAFPSWLTHWLCQEVIFHTLQEPPGLFPLWPQRGSRLP</sequence>
<organism evidence="1 2">
    <name type="scientific">Mycteria americana</name>
    <name type="common">Wood stork</name>
    <dbReference type="NCBI Taxonomy" id="33587"/>
    <lineage>
        <taxon>Eukaryota</taxon>
        <taxon>Metazoa</taxon>
        <taxon>Chordata</taxon>
        <taxon>Craniata</taxon>
        <taxon>Vertebrata</taxon>
        <taxon>Euteleostomi</taxon>
        <taxon>Archelosauria</taxon>
        <taxon>Archosauria</taxon>
        <taxon>Dinosauria</taxon>
        <taxon>Saurischia</taxon>
        <taxon>Theropoda</taxon>
        <taxon>Coelurosauria</taxon>
        <taxon>Aves</taxon>
        <taxon>Neognathae</taxon>
        <taxon>Neoaves</taxon>
        <taxon>Aequornithes</taxon>
        <taxon>Ciconiiformes</taxon>
        <taxon>Ciconiidae</taxon>
        <taxon>Mycteria</taxon>
    </lineage>
</organism>
<keyword evidence="2" id="KW-1185">Reference proteome</keyword>
<dbReference type="Proteomes" id="UP001333110">
    <property type="component" value="Unassembled WGS sequence"/>
</dbReference>
<name>A0AAN7RQP1_MYCAM</name>